<feature type="compositionally biased region" description="Basic and acidic residues" evidence="1">
    <location>
        <begin position="46"/>
        <end position="56"/>
    </location>
</feature>
<comment type="caution">
    <text evidence="2">The sequence shown here is derived from an EMBL/GenBank/DDBJ whole genome shotgun (WGS) entry which is preliminary data.</text>
</comment>
<evidence type="ECO:0008006" key="4">
    <source>
        <dbReference type="Google" id="ProtNLM"/>
    </source>
</evidence>
<feature type="region of interest" description="Disordered" evidence="1">
    <location>
        <begin position="1"/>
        <end position="169"/>
    </location>
</feature>
<proteinExistence type="predicted"/>
<protein>
    <recommendedName>
        <fullName evidence="4">Protein kinase domain-containing protein</fullName>
    </recommendedName>
</protein>
<reference evidence="2 3" key="1">
    <citation type="submission" date="2024-01" db="EMBL/GenBank/DDBJ databases">
        <title>The genomes of 5 underutilized Papilionoideae crops provide insights into root nodulation and disease resistanc.</title>
        <authorList>
            <person name="Jiang F."/>
        </authorList>
    </citation>
    <scope>NUCLEOTIDE SEQUENCE [LARGE SCALE GENOMIC DNA]</scope>
    <source>
        <strain evidence="2">LVBAO_FW01</strain>
        <tissue evidence="2">Leaves</tissue>
    </source>
</reference>
<dbReference type="EMBL" id="JAYMYQ010000001">
    <property type="protein sequence ID" value="KAK7361697.1"/>
    <property type="molecule type" value="Genomic_DNA"/>
</dbReference>
<organism evidence="2 3">
    <name type="scientific">Canavalia gladiata</name>
    <name type="common">Sword bean</name>
    <name type="synonym">Dolichos gladiatus</name>
    <dbReference type="NCBI Taxonomy" id="3824"/>
    <lineage>
        <taxon>Eukaryota</taxon>
        <taxon>Viridiplantae</taxon>
        <taxon>Streptophyta</taxon>
        <taxon>Embryophyta</taxon>
        <taxon>Tracheophyta</taxon>
        <taxon>Spermatophyta</taxon>
        <taxon>Magnoliopsida</taxon>
        <taxon>eudicotyledons</taxon>
        <taxon>Gunneridae</taxon>
        <taxon>Pentapetalae</taxon>
        <taxon>rosids</taxon>
        <taxon>fabids</taxon>
        <taxon>Fabales</taxon>
        <taxon>Fabaceae</taxon>
        <taxon>Papilionoideae</taxon>
        <taxon>50 kb inversion clade</taxon>
        <taxon>NPAAA clade</taxon>
        <taxon>indigoferoid/millettioid clade</taxon>
        <taxon>Phaseoleae</taxon>
        <taxon>Canavalia</taxon>
    </lineage>
</organism>
<name>A0AAN9R750_CANGL</name>
<evidence type="ECO:0000313" key="2">
    <source>
        <dbReference type="EMBL" id="KAK7361697.1"/>
    </source>
</evidence>
<feature type="compositionally biased region" description="Basic and acidic residues" evidence="1">
    <location>
        <begin position="74"/>
        <end position="92"/>
    </location>
</feature>
<gene>
    <name evidence="2" type="ORF">VNO77_03771</name>
</gene>
<accession>A0AAN9R750</accession>
<sequence length="220" mass="25344">MRKEKLWGGLTELPRERQRRDSRYRHKGRDIANGKNRHLGPEDEDERKLTSDKVEPDDLAEDTLQLLEQEEEDLNRIKEESRRRREARMEKYKKQHQQVEQSIRKKGKDKDADVPTDVFEACDGKNDNIDNTEPSFAVGKSPENVNATSKKLSGAGGLGEGTPKSERSDDKCCDDIFEGYYSYRFGEILDGRYEVTAAHGKGAFSIVVRAKNLKKRKWRA</sequence>
<evidence type="ECO:0000256" key="1">
    <source>
        <dbReference type="SAM" id="MobiDB-lite"/>
    </source>
</evidence>
<evidence type="ECO:0000313" key="3">
    <source>
        <dbReference type="Proteomes" id="UP001367508"/>
    </source>
</evidence>
<dbReference type="AlphaFoldDB" id="A0AAN9R750"/>
<dbReference type="Proteomes" id="UP001367508">
    <property type="component" value="Unassembled WGS sequence"/>
</dbReference>
<dbReference type="Gene3D" id="3.30.200.20">
    <property type="entry name" value="Phosphorylase Kinase, domain 1"/>
    <property type="match status" value="1"/>
</dbReference>
<keyword evidence="3" id="KW-1185">Reference proteome</keyword>